<accession>A0A418SET7</accession>
<dbReference type="GO" id="GO:0016787">
    <property type="term" value="F:hydrolase activity"/>
    <property type="evidence" value="ECO:0007669"/>
    <property type="project" value="InterPro"/>
</dbReference>
<dbReference type="RefSeq" id="WP_231388579.1">
    <property type="nucleotide sequence ID" value="NZ_CP060436.1"/>
</dbReference>
<dbReference type="Proteomes" id="UP000283786">
    <property type="component" value="Chromosome"/>
</dbReference>
<dbReference type="InterPro" id="IPR011105">
    <property type="entry name" value="Cell_wall_hydrolase_SleB"/>
</dbReference>
<feature type="domain" description="Cell wall hydrolase SleB" evidence="1">
    <location>
        <begin position="92"/>
        <end position="201"/>
    </location>
</feature>
<dbReference type="EMBL" id="CP060436">
    <property type="protein sequence ID" value="QPM89062.1"/>
    <property type="molecule type" value="Genomic_DNA"/>
</dbReference>
<evidence type="ECO:0000259" key="1">
    <source>
        <dbReference type="Pfam" id="PF07486"/>
    </source>
</evidence>
<dbReference type="Gene3D" id="1.10.10.2520">
    <property type="entry name" value="Cell wall hydrolase SleB, domain 1"/>
    <property type="match status" value="1"/>
</dbReference>
<dbReference type="InterPro" id="IPR042047">
    <property type="entry name" value="SleB_dom1"/>
</dbReference>
<evidence type="ECO:0000313" key="3">
    <source>
        <dbReference type="Proteomes" id="UP000283786"/>
    </source>
</evidence>
<dbReference type="KEGG" id="palw:PSAL_002710"/>
<organism evidence="2 3">
    <name type="scientific">Pseudooceanicola algae</name>
    <dbReference type="NCBI Taxonomy" id="1537215"/>
    <lineage>
        <taxon>Bacteria</taxon>
        <taxon>Pseudomonadati</taxon>
        <taxon>Pseudomonadota</taxon>
        <taxon>Alphaproteobacteria</taxon>
        <taxon>Rhodobacterales</taxon>
        <taxon>Paracoccaceae</taxon>
        <taxon>Pseudooceanicola</taxon>
    </lineage>
</organism>
<protein>
    <recommendedName>
        <fullName evidence="1">Cell wall hydrolase SleB domain-containing protein</fullName>
    </recommendedName>
</protein>
<reference evidence="2 3" key="1">
    <citation type="submission" date="2020-08" db="EMBL/GenBank/DDBJ databases">
        <title>Genome sequence of Rhodobacteraceae bacterium Lw-13e.</title>
        <authorList>
            <person name="Poehlein A."/>
            <person name="Wolter L."/>
            <person name="Daniel R."/>
            <person name="Brinkhoff T."/>
        </authorList>
    </citation>
    <scope>NUCLEOTIDE SEQUENCE [LARGE SCALE GENOMIC DNA]</scope>
    <source>
        <strain evidence="2 3">Lw-13e</strain>
    </source>
</reference>
<sequence length="210" mass="22538">MKFAAHLLTATLLMATPALAQNPMTDAMDAEQKAMETVPQGRLAALLKTPEAVASDAVKVSYTRDWLAAQPAGAGGDQFQCLAEALYFEARGESVKGQFAVAEVILNRADSPDFPSSVCGVINQGTGRKYACQFTYTCDGRAETISEPRAYARVAKVASIMLAGAPRTLVDGATYYHTTHVNPSWSRRLNKTASIGVHQFYVSPTRTASN</sequence>
<dbReference type="Pfam" id="PF07486">
    <property type="entry name" value="Hydrolase_2"/>
    <property type="match status" value="1"/>
</dbReference>
<dbReference type="AlphaFoldDB" id="A0A418SET7"/>
<evidence type="ECO:0000313" key="2">
    <source>
        <dbReference type="EMBL" id="QPM89062.1"/>
    </source>
</evidence>
<keyword evidence="3" id="KW-1185">Reference proteome</keyword>
<gene>
    <name evidence="2" type="ORF">PSAL_002710</name>
</gene>
<name>A0A418SET7_9RHOB</name>
<proteinExistence type="predicted"/>